<dbReference type="InterPro" id="IPR051051">
    <property type="entry name" value="E3_ubiq-ligase_TRIM/RNF"/>
</dbReference>
<evidence type="ECO:0000256" key="4">
    <source>
        <dbReference type="ARBA" id="ARBA00022833"/>
    </source>
</evidence>
<feature type="compositionally biased region" description="Basic residues" evidence="7">
    <location>
        <begin position="580"/>
        <end position="594"/>
    </location>
</feature>
<dbReference type="PROSITE" id="PS00518">
    <property type="entry name" value="ZF_RING_1"/>
    <property type="match status" value="1"/>
</dbReference>
<dbReference type="SMART" id="SM00589">
    <property type="entry name" value="PRY"/>
    <property type="match status" value="1"/>
</dbReference>
<dbReference type="InterPro" id="IPR003879">
    <property type="entry name" value="Butyrophylin_SPRY"/>
</dbReference>
<evidence type="ECO:0000256" key="7">
    <source>
        <dbReference type="SAM" id="MobiDB-lite"/>
    </source>
</evidence>
<organism evidence="10 11">
    <name type="scientific">Electrophorus voltai</name>
    <dbReference type="NCBI Taxonomy" id="2609070"/>
    <lineage>
        <taxon>Eukaryota</taxon>
        <taxon>Metazoa</taxon>
        <taxon>Chordata</taxon>
        <taxon>Craniata</taxon>
        <taxon>Vertebrata</taxon>
        <taxon>Euteleostomi</taxon>
        <taxon>Actinopterygii</taxon>
        <taxon>Neopterygii</taxon>
        <taxon>Teleostei</taxon>
        <taxon>Ostariophysi</taxon>
        <taxon>Gymnotiformes</taxon>
        <taxon>Gymnotoidei</taxon>
        <taxon>Gymnotidae</taxon>
        <taxon>Electrophorus</taxon>
    </lineage>
</organism>
<feature type="domain" description="RING-type" evidence="8">
    <location>
        <begin position="12"/>
        <end position="35"/>
    </location>
</feature>
<feature type="region of interest" description="Disordered" evidence="7">
    <location>
        <begin position="554"/>
        <end position="594"/>
    </location>
</feature>
<evidence type="ECO:0000256" key="3">
    <source>
        <dbReference type="ARBA" id="ARBA00022771"/>
    </source>
</evidence>
<dbReference type="GO" id="GO:0005737">
    <property type="term" value="C:cytoplasm"/>
    <property type="evidence" value="ECO:0007669"/>
    <property type="project" value="UniProtKB-ARBA"/>
</dbReference>
<dbReference type="Pfam" id="PF00622">
    <property type="entry name" value="SPRY"/>
    <property type="match status" value="1"/>
</dbReference>
<dbReference type="Gene3D" id="2.60.120.920">
    <property type="match status" value="1"/>
</dbReference>
<dbReference type="CDD" id="cd19802">
    <property type="entry name" value="Bbox1_TRIM8-like"/>
    <property type="match status" value="1"/>
</dbReference>
<keyword evidence="5" id="KW-0391">Immunity</keyword>
<proteinExistence type="predicted"/>
<dbReference type="Gene3D" id="3.30.40.10">
    <property type="entry name" value="Zinc/RING finger domain, C3HC4 (zinc finger)"/>
    <property type="match status" value="1"/>
</dbReference>
<dbReference type="InterPro" id="IPR058030">
    <property type="entry name" value="TRIM8/14/16/25/29/45/65_CC"/>
</dbReference>
<reference evidence="10" key="1">
    <citation type="submission" date="2023-03" db="EMBL/GenBank/DDBJ databases">
        <title>Electrophorus voltai genome.</title>
        <authorList>
            <person name="Bian C."/>
        </authorList>
    </citation>
    <scope>NUCLEOTIDE SEQUENCE</scope>
    <source>
        <strain evidence="10">CB-2022</strain>
        <tissue evidence="10">Muscle</tissue>
    </source>
</reference>
<dbReference type="InterPro" id="IPR043136">
    <property type="entry name" value="B30.2/SPRY_sf"/>
</dbReference>
<dbReference type="InterPro" id="IPR013083">
    <property type="entry name" value="Znf_RING/FYVE/PHD"/>
</dbReference>
<comment type="caution">
    <text evidence="10">The sequence shown here is derived from an EMBL/GenBank/DDBJ whole genome shotgun (WGS) entry which is preliminary data.</text>
</comment>
<keyword evidence="2" id="KW-0479">Metal-binding</keyword>
<dbReference type="InterPro" id="IPR001870">
    <property type="entry name" value="B30.2/SPRY"/>
</dbReference>
<keyword evidence="11" id="KW-1185">Reference proteome</keyword>
<dbReference type="GO" id="GO:0045087">
    <property type="term" value="P:innate immune response"/>
    <property type="evidence" value="ECO:0007669"/>
    <property type="project" value="UniProtKB-KW"/>
</dbReference>
<dbReference type="PROSITE" id="PS50089">
    <property type="entry name" value="ZF_RING_2"/>
    <property type="match status" value="1"/>
</dbReference>
<dbReference type="Proteomes" id="UP001239994">
    <property type="component" value="Unassembled WGS sequence"/>
</dbReference>
<dbReference type="Pfam" id="PF13765">
    <property type="entry name" value="PRY"/>
    <property type="match status" value="1"/>
</dbReference>
<evidence type="ECO:0000256" key="2">
    <source>
        <dbReference type="ARBA" id="ARBA00022723"/>
    </source>
</evidence>
<dbReference type="SUPFAM" id="SSF49899">
    <property type="entry name" value="Concanavalin A-like lectins/glucanases"/>
    <property type="match status" value="1"/>
</dbReference>
<dbReference type="InterPro" id="IPR013320">
    <property type="entry name" value="ConA-like_dom_sf"/>
</dbReference>
<dbReference type="EMBL" id="JAROKS010000019">
    <property type="protein sequence ID" value="KAK1792097.1"/>
    <property type="molecule type" value="Genomic_DNA"/>
</dbReference>
<protein>
    <submittedName>
        <fullName evidence="10">Uncharacterized protein</fullName>
    </submittedName>
</protein>
<dbReference type="InterPro" id="IPR003877">
    <property type="entry name" value="SPRY_dom"/>
</dbReference>
<evidence type="ECO:0000259" key="8">
    <source>
        <dbReference type="PROSITE" id="PS50089"/>
    </source>
</evidence>
<dbReference type="SUPFAM" id="SSF57850">
    <property type="entry name" value="RING/U-box"/>
    <property type="match status" value="1"/>
</dbReference>
<dbReference type="CDD" id="cd13733">
    <property type="entry name" value="SPRY_PRY_C-I_1"/>
    <property type="match status" value="1"/>
</dbReference>
<dbReference type="InterPro" id="IPR001841">
    <property type="entry name" value="Znf_RING"/>
</dbReference>
<evidence type="ECO:0000259" key="9">
    <source>
        <dbReference type="PROSITE" id="PS50188"/>
    </source>
</evidence>
<dbReference type="FunFam" id="2.60.120.920:FF:000004">
    <property type="entry name" value="Butyrophilin subfamily 1 member A1"/>
    <property type="match status" value="1"/>
</dbReference>
<dbReference type="SUPFAM" id="SSF57845">
    <property type="entry name" value="B-box zinc-binding domain"/>
    <property type="match status" value="1"/>
</dbReference>
<sequence length="743" mass="83858">MDMLDEPVTSICGHTFCKKCLSHHLENTRACPLCKHSLLENPAINVIFKSILQEYRQIHGLGSKVQAPDEITCDMCPNNGRCKATKSCLICLMSYCDYHLKGHQTKLRLQGHKLVAPVKDLDQRACLVHGRPLELYCIQNDKCICSLCVKEGTEVTSVENESVSRKALIKREKEEIKEIFEAVRKVVGEAEQEALGPLEEKACHVERELKDLSEELQREITEFKKIIYKLQTSTEEEDHIFFLQNYLQTVPASESGKDWTNVTMDTHLTFGTMRNLVKIMKTDTETELNKLSSIEIERIKKYSVDVTLDPNTSNAQLLVSDDMREVQDTGERRTVPDSSDRFDVFASILGLNQLPRDKSFWVVDVSDKQGWDIGVAKEKANRKGNLSLKPSQGYWVIVHYNGDQYAALEDSPIPLLLQDKPQKVGVFVDQQMELVSFYDIGAKAHIYSFTGCVFEDEILPYFSPHLKQVPAHLTGGTGHLRMGSPGPTMAPRAEMIWVSSSIALTINEILKDPVTSLGIQQCMDGIGRFFNDIHRGRVDGGCGYRHRTVAHSTHLKPTITPDPRWPTEILRENKGSDVRKRPRRKRAGVRNRLRARAHRAPSPSILLANVQSLDNKLDDLPARIKFQRDIRDCNLLCFNPAVLNHAIQLAKFFSVHRMDRTADLGKSRGGGVCVMVNNSWCNNANVVTLAHSCSPKLELLTLKLHPFYLPWEFTSVVINTVYSANLPETHPHSSVRRVGSCSP</sequence>
<dbReference type="InterPro" id="IPR006574">
    <property type="entry name" value="PRY"/>
</dbReference>
<dbReference type="AlphaFoldDB" id="A0AAD8Z425"/>
<dbReference type="PRINTS" id="PR01407">
    <property type="entry name" value="BUTYPHLNCDUF"/>
</dbReference>
<dbReference type="Pfam" id="PF13923">
    <property type="entry name" value="zf-C3HC4_2"/>
    <property type="match status" value="1"/>
</dbReference>
<dbReference type="PROSITE" id="PS50188">
    <property type="entry name" value="B302_SPRY"/>
    <property type="match status" value="1"/>
</dbReference>
<keyword evidence="4" id="KW-0862">Zinc</keyword>
<keyword evidence="1" id="KW-0399">Innate immunity</keyword>
<evidence type="ECO:0000256" key="6">
    <source>
        <dbReference type="PROSITE-ProRule" id="PRU00175"/>
    </source>
</evidence>
<feature type="domain" description="B30.2/SPRY" evidence="9">
    <location>
        <begin position="286"/>
        <end position="480"/>
    </location>
</feature>
<name>A0AAD8Z425_9TELE</name>
<evidence type="ECO:0000256" key="1">
    <source>
        <dbReference type="ARBA" id="ARBA00022588"/>
    </source>
</evidence>
<dbReference type="PANTHER" id="PTHR25465">
    <property type="entry name" value="B-BOX DOMAIN CONTAINING"/>
    <property type="match status" value="1"/>
</dbReference>
<dbReference type="InterPro" id="IPR017907">
    <property type="entry name" value="Znf_RING_CS"/>
</dbReference>
<dbReference type="PANTHER" id="PTHR25465:SF49">
    <property type="entry name" value="BLOODTHIRSTY-RELATED GENE FAMILY, MEMBER 1-RELATED"/>
    <property type="match status" value="1"/>
</dbReference>
<gene>
    <name evidence="10" type="ORF">P4O66_001875</name>
</gene>
<accession>A0AAD8Z425</accession>
<evidence type="ECO:0000313" key="11">
    <source>
        <dbReference type="Proteomes" id="UP001239994"/>
    </source>
</evidence>
<dbReference type="SMART" id="SM00449">
    <property type="entry name" value="SPRY"/>
    <property type="match status" value="1"/>
</dbReference>
<evidence type="ECO:0000313" key="10">
    <source>
        <dbReference type="EMBL" id="KAK1792097.1"/>
    </source>
</evidence>
<keyword evidence="3 6" id="KW-0863">Zinc-finger</keyword>
<evidence type="ECO:0000256" key="5">
    <source>
        <dbReference type="ARBA" id="ARBA00022859"/>
    </source>
</evidence>
<dbReference type="Gene3D" id="3.30.160.60">
    <property type="entry name" value="Classic Zinc Finger"/>
    <property type="match status" value="1"/>
</dbReference>
<feature type="compositionally biased region" description="Basic and acidic residues" evidence="7">
    <location>
        <begin position="569"/>
        <end position="579"/>
    </location>
</feature>
<dbReference type="Gene3D" id="4.10.830.40">
    <property type="match status" value="1"/>
</dbReference>
<dbReference type="Pfam" id="PF25600">
    <property type="entry name" value="TRIM_CC"/>
    <property type="match status" value="1"/>
</dbReference>
<dbReference type="GO" id="GO:0008270">
    <property type="term" value="F:zinc ion binding"/>
    <property type="evidence" value="ECO:0007669"/>
    <property type="project" value="UniProtKB-KW"/>
</dbReference>